<name>A0ABY9JNU4_9ACTN</name>
<evidence type="ECO:0000313" key="1">
    <source>
        <dbReference type="EMBL" id="WLQ69378.1"/>
    </source>
</evidence>
<keyword evidence="2" id="KW-1185">Reference proteome</keyword>
<organism evidence="1 2">
    <name type="scientific">Streptomyces glycanivorans</name>
    <dbReference type="NCBI Taxonomy" id="3033808"/>
    <lineage>
        <taxon>Bacteria</taxon>
        <taxon>Bacillati</taxon>
        <taxon>Actinomycetota</taxon>
        <taxon>Actinomycetes</taxon>
        <taxon>Kitasatosporales</taxon>
        <taxon>Streptomycetaceae</taxon>
        <taxon>Streptomyces</taxon>
    </lineage>
</organism>
<evidence type="ECO:0008006" key="3">
    <source>
        <dbReference type="Google" id="ProtNLM"/>
    </source>
</evidence>
<proteinExistence type="predicted"/>
<dbReference type="RefSeq" id="WP_306105443.1">
    <property type="nucleotide sequence ID" value="NZ_CP120984.1"/>
</dbReference>
<accession>A0ABY9JNU4</accession>
<sequence>MSQAAAGTDEGELNQAARKVLLDALIALENHREALTVVGAQAVYLRTIEAAISSASYTSDGDISIDPEVLGEQPLLEEAMHAAGFTLKLDKNGKRQVGLWERTEQVGEVEVSVEVDLLVPSNLAPASKKRRSTEMPPHDGWAAKKVPGLEVAAVDRSLMTISSLTPDDDRSVQAYVAGPAALLVAKAYKLHERIIDAEKGRADRLSAKDAGDIYRIMSNVPARQVRSSFATLCKDPRVGTVATEGLRLLRQLFGAAATPGTELAVKAMAGDIPESRIRVLVPTFVAGLAAPDTGAVAGPHPPRIGRQPAPE</sequence>
<gene>
    <name evidence="1" type="ORF">P8A20_38360</name>
</gene>
<dbReference type="EMBL" id="CP120984">
    <property type="protein sequence ID" value="WLQ69378.1"/>
    <property type="molecule type" value="Genomic_DNA"/>
</dbReference>
<geneLocation type="plasmid" evidence="1 2">
    <name>unnamed1</name>
</geneLocation>
<keyword evidence="1" id="KW-0614">Plasmid</keyword>
<protein>
    <recommendedName>
        <fullName evidence="3">Nucleotidyltransferase</fullName>
    </recommendedName>
</protein>
<evidence type="ECO:0000313" key="2">
    <source>
        <dbReference type="Proteomes" id="UP001224433"/>
    </source>
</evidence>
<dbReference type="Proteomes" id="UP001224433">
    <property type="component" value="Plasmid unnamed1"/>
</dbReference>
<reference evidence="1 2" key="1">
    <citation type="submission" date="2023-03" db="EMBL/GenBank/DDBJ databases">
        <title>Isolation and description of six Streptomyces strains from soil environments, able to metabolize different microbial glucans.</title>
        <authorList>
            <person name="Widen T."/>
            <person name="Larsbrink J."/>
        </authorList>
    </citation>
    <scope>NUCLEOTIDE SEQUENCE [LARGE SCALE GENOMIC DNA]</scope>
    <source>
        <strain evidence="1 2">Alt3</strain>
        <plasmid evidence="1 2">unnamed1</plasmid>
    </source>
</reference>